<evidence type="ECO:0000313" key="2">
    <source>
        <dbReference type="Proteomes" id="UP000316852"/>
    </source>
</evidence>
<dbReference type="Gene3D" id="2.60.40.1120">
    <property type="entry name" value="Carboxypeptidase-like, regulatory domain"/>
    <property type="match status" value="1"/>
</dbReference>
<protein>
    <submittedName>
        <fullName evidence="1">Carboxypeptidase regulatory-like domain-containing protein</fullName>
    </submittedName>
</protein>
<name>A0A538SZX4_UNCEI</name>
<comment type="caution">
    <text evidence="1">The sequence shown here is derived from an EMBL/GenBank/DDBJ whole genome shotgun (WGS) entry which is preliminary data.</text>
</comment>
<keyword evidence="1" id="KW-0645">Protease</keyword>
<keyword evidence="1" id="KW-0378">Hydrolase</keyword>
<organism evidence="1 2">
    <name type="scientific">Eiseniibacteriota bacterium</name>
    <dbReference type="NCBI Taxonomy" id="2212470"/>
    <lineage>
        <taxon>Bacteria</taxon>
        <taxon>Candidatus Eiseniibacteriota</taxon>
    </lineage>
</organism>
<dbReference type="Proteomes" id="UP000316852">
    <property type="component" value="Unassembled WGS sequence"/>
</dbReference>
<dbReference type="GO" id="GO:0030246">
    <property type="term" value="F:carbohydrate binding"/>
    <property type="evidence" value="ECO:0007669"/>
    <property type="project" value="InterPro"/>
</dbReference>
<sequence>MTFTLGWKVVPHLNSSGGVPPKTLLTGFTVMLPQPDSLYEHCHWLIRFKRWPKAAYVGALRPEGELDVITTDTGTISGRVTDQYGAGIQGVNIFVWHSALGALTGRDGTYRISKVPVGARSLAARAIGFDPCDRAHVRVAAKHTTTVEFRLTAAPASIPCAPYITAKERIELRFPADAVDTRGARLGQDTLRRAFVAPVHRNFRNSEEERLIRIAEETYPPAEAVLSIAKSHPGREALSQEKRLWWYGEFDGVRLPYAVTMDAVRYYLALTQALGRGDTRQTNGIRMKRSEFSYFANISTPPSTYSRDGRVFKDVYVVDMGLRWSNYCGSLCACAFHLDRTVVLRRDGTVLCVFGDQKPMVIVS</sequence>
<dbReference type="InterPro" id="IPR013784">
    <property type="entry name" value="Carb-bd-like_fold"/>
</dbReference>
<dbReference type="EMBL" id="VBOW01000072">
    <property type="protein sequence ID" value="TMQ56931.1"/>
    <property type="molecule type" value="Genomic_DNA"/>
</dbReference>
<reference evidence="1 2" key="1">
    <citation type="journal article" date="2019" name="Nat. Microbiol.">
        <title>Mediterranean grassland soil C-N compound turnover is dependent on rainfall and depth, and is mediated by genomically divergent microorganisms.</title>
        <authorList>
            <person name="Diamond S."/>
            <person name="Andeer P.F."/>
            <person name="Li Z."/>
            <person name="Crits-Christoph A."/>
            <person name="Burstein D."/>
            <person name="Anantharaman K."/>
            <person name="Lane K.R."/>
            <person name="Thomas B.C."/>
            <person name="Pan C."/>
            <person name="Northen T.R."/>
            <person name="Banfield J.F."/>
        </authorList>
    </citation>
    <scope>NUCLEOTIDE SEQUENCE [LARGE SCALE GENOMIC DNA]</scope>
    <source>
        <strain evidence="1">WS_6</strain>
    </source>
</reference>
<dbReference type="SUPFAM" id="SSF49452">
    <property type="entry name" value="Starch-binding domain-like"/>
    <property type="match status" value="1"/>
</dbReference>
<dbReference type="GO" id="GO:0004180">
    <property type="term" value="F:carboxypeptidase activity"/>
    <property type="evidence" value="ECO:0007669"/>
    <property type="project" value="UniProtKB-KW"/>
</dbReference>
<dbReference type="Pfam" id="PF13620">
    <property type="entry name" value="CarboxypepD_reg"/>
    <property type="match status" value="1"/>
</dbReference>
<gene>
    <name evidence="1" type="ORF">E6K76_11820</name>
</gene>
<evidence type="ECO:0000313" key="1">
    <source>
        <dbReference type="EMBL" id="TMQ56931.1"/>
    </source>
</evidence>
<proteinExistence type="predicted"/>
<keyword evidence="1" id="KW-0121">Carboxypeptidase</keyword>
<accession>A0A538SZX4</accession>
<dbReference type="AlphaFoldDB" id="A0A538SZX4"/>